<feature type="domain" description="Ig-like" evidence="7">
    <location>
        <begin position="129"/>
        <end position="217"/>
    </location>
</feature>
<evidence type="ECO:0000256" key="2">
    <source>
        <dbReference type="ARBA" id="ARBA00023157"/>
    </source>
</evidence>
<evidence type="ECO:0000313" key="9">
    <source>
        <dbReference type="Proteomes" id="UP001482620"/>
    </source>
</evidence>
<evidence type="ECO:0000256" key="6">
    <source>
        <dbReference type="SAM" id="SignalP"/>
    </source>
</evidence>
<feature type="signal peptide" evidence="6">
    <location>
        <begin position="1"/>
        <end position="20"/>
    </location>
</feature>
<dbReference type="PROSITE" id="PS50835">
    <property type="entry name" value="IG_LIKE"/>
    <property type="match status" value="2"/>
</dbReference>
<dbReference type="PANTHER" id="PTHR44337:SF20">
    <property type="entry name" value="CARCINOEMBRYONIC ANTIGEN-RELATED CELL ADHESION MOLECULE 5-RELATED"/>
    <property type="match status" value="1"/>
</dbReference>
<name>A0ABV0U3R4_9TELE</name>
<keyword evidence="3" id="KW-0325">Glycoprotein</keyword>
<keyword evidence="1 6" id="KW-0732">Signal</keyword>
<dbReference type="InterPro" id="IPR052598">
    <property type="entry name" value="IgSF_CEA-related"/>
</dbReference>
<dbReference type="SUPFAM" id="SSF48726">
    <property type="entry name" value="Immunoglobulin"/>
    <property type="match status" value="3"/>
</dbReference>
<dbReference type="PANTHER" id="PTHR44337">
    <property type="entry name" value="CARCINOEMBRYONIC ANTIGEN-RELATED CELL ADHESION MOLECULE 8"/>
    <property type="match status" value="1"/>
</dbReference>
<evidence type="ECO:0000313" key="8">
    <source>
        <dbReference type="EMBL" id="MEQ2239824.1"/>
    </source>
</evidence>
<keyword evidence="4" id="KW-0393">Immunoglobulin domain</keyword>
<evidence type="ECO:0000256" key="5">
    <source>
        <dbReference type="SAM" id="Phobius"/>
    </source>
</evidence>
<evidence type="ECO:0000256" key="4">
    <source>
        <dbReference type="ARBA" id="ARBA00023319"/>
    </source>
</evidence>
<evidence type="ECO:0000256" key="1">
    <source>
        <dbReference type="ARBA" id="ARBA00022729"/>
    </source>
</evidence>
<feature type="domain" description="Ig-like" evidence="7">
    <location>
        <begin position="222"/>
        <end position="306"/>
    </location>
</feature>
<proteinExistence type="predicted"/>
<comment type="caution">
    <text evidence="8">The sequence shown here is derived from an EMBL/GenBank/DDBJ whole genome shotgun (WGS) entry which is preliminary data.</text>
</comment>
<dbReference type="InterPro" id="IPR013783">
    <property type="entry name" value="Ig-like_fold"/>
</dbReference>
<dbReference type="SMART" id="SM00408">
    <property type="entry name" value="IGc2"/>
    <property type="match status" value="2"/>
</dbReference>
<evidence type="ECO:0000256" key="3">
    <source>
        <dbReference type="ARBA" id="ARBA00023180"/>
    </source>
</evidence>
<keyword evidence="5" id="KW-1133">Transmembrane helix</keyword>
<organism evidence="8 9">
    <name type="scientific">Ilyodon furcidens</name>
    <name type="common">goldbreast splitfin</name>
    <dbReference type="NCBI Taxonomy" id="33524"/>
    <lineage>
        <taxon>Eukaryota</taxon>
        <taxon>Metazoa</taxon>
        <taxon>Chordata</taxon>
        <taxon>Craniata</taxon>
        <taxon>Vertebrata</taxon>
        <taxon>Euteleostomi</taxon>
        <taxon>Actinopterygii</taxon>
        <taxon>Neopterygii</taxon>
        <taxon>Teleostei</taxon>
        <taxon>Neoteleostei</taxon>
        <taxon>Acanthomorphata</taxon>
        <taxon>Ovalentaria</taxon>
        <taxon>Atherinomorphae</taxon>
        <taxon>Cyprinodontiformes</taxon>
        <taxon>Goodeidae</taxon>
        <taxon>Ilyodon</taxon>
    </lineage>
</organism>
<dbReference type="InterPro" id="IPR003599">
    <property type="entry name" value="Ig_sub"/>
</dbReference>
<dbReference type="EMBL" id="JAHRIQ010058509">
    <property type="protein sequence ID" value="MEQ2239824.1"/>
    <property type="molecule type" value="Genomic_DNA"/>
</dbReference>
<dbReference type="InterPro" id="IPR036179">
    <property type="entry name" value="Ig-like_dom_sf"/>
</dbReference>
<feature type="transmembrane region" description="Helical" evidence="5">
    <location>
        <begin position="320"/>
        <end position="343"/>
    </location>
</feature>
<keyword evidence="9" id="KW-1185">Reference proteome</keyword>
<keyword evidence="5" id="KW-0472">Membrane</keyword>
<feature type="chain" id="PRO_5045649761" description="Ig-like domain-containing protein" evidence="6">
    <location>
        <begin position="21"/>
        <end position="410"/>
    </location>
</feature>
<dbReference type="Pfam" id="PF13927">
    <property type="entry name" value="Ig_3"/>
    <property type="match status" value="1"/>
</dbReference>
<protein>
    <recommendedName>
        <fullName evidence="7">Ig-like domain-containing protein</fullName>
    </recommendedName>
</protein>
<dbReference type="Pfam" id="PF13895">
    <property type="entry name" value="Ig_2"/>
    <property type="match status" value="1"/>
</dbReference>
<accession>A0ABV0U3R4</accession>
<sequence>MIAYILYLIIPGFITSLSDGAGVLPEDPLNRYVNGTVMFWTNLSPPPTPFLSVAWTFGTGSQIVTSLPSLNTEGPEYEGRINLFRSTGSLELRDLKLSDSGDYTVIIETADNAIQTGHTRLNIYESTEPVSNVSLTPSSTDLVEFNSSVSLSCSSSGSPLFLWMNSSSEVTAGDRVQITDGGSTLTIISVTRYDQGPYRCCVFTSVGNGSSDPVNLSVSYGPENTQLNVSSSQDYYDKGSNINMSCSAESKPFAEFLWFLNGDLLPDTGSELSLVDIQMSQSGNYSCQAFNSKTLRYQTSQPSVISIQDNNKPESLSGGAIAGIVIACLLVIAAGAVGGYFIYKNRINVKATPHPIRTEQENVKATPHPIRTEQENVYVNMPAMKGREDLIYENVAEIQRSKEHVYEDIS</sequence>
<gene>
    <name evidence="8" type="ORF">ILYODFUR_008590</name>
</gene>
<evidence type="ECO:0000259" key="7">
    <source>
        <dbReference type="PROSITE" id="PS50835"/>
    </source>
</evidence>
<dbReference type="Proteomes" id="UP001482620">
    <property type="component" value="Unassembled WGS sequence"/>
</dbReference>
<keyword evidence="2" id="KW-1015">Disulfide bond</keyword>
<reference evidence="8 9" key="1">
    <citation type="submission" date="2021-06" db="EMBL/GenBank/DDBJ databases">
        <authorList>
            <person name="Palmer J.M."/>
        </authorList>
    </citation>
    <scope>NUCLEOTIDE SEQUENCE [LARGE SCALE GENOMIC DNA]</scope>
    <source>
        <strain evidence="9">if_2019</strain>
        <tissue evidence="8">Muscle</tissue>
    </source>
</reference>
<dbReference type="InterPro" id="IPR007110">
    <property type="entry name" value="Ig-like_dom"/>
</dbReference>
<keyword evidence="5" id="KW-0812">Transmembrane</keyword>
<dbReference type="SMART" id="SM00409">
    <property type="entry name" value="IG"/>
    <property type="match status" value="3"/>
</dbReference>
<dbReference type="Gene3D" id="2.60.40.10">
    <property type="entry name" value="Immunoglobulins"/>
    <property type="match status" value="3"/>
</dbReference>
<dbReference type="InterPro" id="IPR003598">
    <property type="entry name" value="Ig_sub2"/>
</dbReference>